<proteinExistence type="predicted"/>
<dbReference type="InterPro" id="IPR050128">
    <property type="entry name" value="Sulfate_adenylyltrnsfr_sub2"/>
</dbReference>
<dbReference type="Pfam" id="PF01507">
    <property type="entry name" value="PAPS_reduct"/>
    <property type="match status" value="1"/>
</dbReference>
<dbReference type="InterPro" id="IPR014729">
    <property type="entry name" value="Rossmann-like_a/b/a_fold"/>
</dbReference>
<dbReference type="InterPro" id="IPR002500">
    <property type="entry name" value="PAPS_reduct_dom"/>
</dbReference>
<comment type="caution">
    <text evidence="2">The sequence shown here is derived from an EMBL/GenBank/DDBJ whole genome shotgun (WGS) entry which is preliminary data.</text>
</comment>
<organism evidence="2 3">
    <name type="scientific">Neomoorella stamsii</name>
    <dbReference type="NCBI Taxonomy" id="1266720"/>
    <lineage>
        <taxon>Bacteria</taxon>
        <taxon>Bacillati</taxon>
        <taxon>Bacillota</taxon>
        <taxon>Clostridia</taxon>
        <taxon>Neomoorellales</taxon>
        <taxon>Neomoorellaceae</taxon>
        <taxon>Neomoorella</taxon>
    </lineage>
</organism>
<name>A0A9X7J0E5_9FIRM</name>
<sequence>MKQYVCVSGGADSTALALLLWERGEDFEMVFSDTGAELPETYWLLPRLARQINKPLRVVSNGSFYQHLVEYGYMLPGPRLRWCTRLLKETPLDRWFKEQGAEVVYNGIRADEPRRINYKRKPRCGNHVFVFPLVKAGIGKKDVIKLCGKYDLLNPVYKWRSNVSCFCCFFQKASDWKGLLKHHPTLYALAEEWEKEAIRLTEKGYTWRQGWTLEAMRTMDEQQLKLWPEPEGEPCLICTI</sequence>
<evidence type="ECO:0000313" key="3">
    <source>
        <dbReference type="Proteomes" id="UP000239430"/>
    </source>
</evidence>
<dbReference type="AlphaFoldDB" id="A0A9X7J0E5"/>
<dbReference type="SUPFAM" id="SSF52402">
    <property type="entry name" value="Adenine nucleotide alpha hydrolases-like"/>
    <property type="match status" value="1"/>
</dbReference>
<dbReference type="Proteomes" id="UP000239430">
    <property type="component" value="Unassembled WGS sequence"/>
</dbReference>
<gene>
    <name evidence="2" type="ORF">MOST_30360</name>
</gene>
<protein>
    <recommendedName>
        <fullName evidence="1">Phosphoadenosine phosphosulphate reductase domain-containing protein</fullName>
    </recommendedName>
</protein>
<dbReference type="PANTHER" id="PTHR43196:SF2">
    <property type="entry name" value="PHOSPHOADENOSINE PHOSPHOSULFATE REDUCTASE"/>
    <property type="match status" value="1"/>
</dbReference>
<evidence type="ECO:0000259" key="1">
    <source>
        <dbReference type="Pfam" id="PF01507"/>
    </source>
</evidence>
<feature type="domain" description="Phosphoadenosine phosphosulphate reductase" evidence="1">
    <location>
        <begin position="5"/>
        <end position="115"/>
    </location>
</feature>
<keyword evidence="3" id="KW-1185">Reference proteome</keyword>
<dbReference type="RefSeq" id="WP_054937002.1">
    <property type="nucleotide sequence ID" value="NZ_PVXL01000072.1"/>
</dbReference>
<evidence type="ECO:0000313" key="2">
    <source>
        <dbReference type="EMBL" id="PRR69614.1"/>
    </source>
</evidence>
<dbReference type="GO" id="GO:0003824">
    <property type="term" value="F:catalytic activity"/>
    <property type="evidence" value="ECO:0007669"/>
    <property type="project" value="InterPro"/>
</dbReference>
<reference evidence="2 3" key="1">
    <citation type="submission" date="2018-03" db="EMBL/GenBank/DDBJ databases">
        <title>Genome sequence of Moorella stamsii DSM 26217.</title>
        <authorList>
            <person name="Poehlein A."/>
            <person name="Daniel R."/>
        </authorList>
    </citation>
    <scope>NUCLEOTIDE SEQUENCE [LARGE SCALE GENOMIC DNA]</scope>
    <source>
        <strain evidence="3">DSM 26217</strain>
    </source>
</reference>
<dbReference type="PANTHER" id="PTHR43196">
    <property type="entry name" value="SULFATE ADENYLYLTRANSFERASE SUBUNIT 2"/>
    <property type="match status" value="1"/>
</dbReference>
<dbReference type="EMBL" id="PVXL01000072">
    <property type="protein sequence ID" value="PRR69614.1"/>
    <property type="molecule type" value="Genomic_DNA"/>
</dbReference>
<accession>A0A9X7J0E5</accession>
<dbReference type="Gene3D" id="3.40.50.620">
    <property type="entry name" value="HUPs"/>
    <property type="match status" value="1"/>
</dbReference>